<organism evidence="5 6">
    <name type="scientific">Erinaceus europaeus</name>
    <name type="common">Western European hedgehog</name>
    <dbReference type="NCBI Taxonomy" id="9365"/>
    <lineage>
        <taxon>Eukaryota</taxon>
        <taxon>Metazoa</taxon>
        <taxon>Chordata</taxon>
        <taxon>Craniata</taxon>
        <taxon>Vertebrata</taxon>
        <taxon>Euteleostomi</taxon>
        <taxon>Mammalia</taxon>
        <taxon>Eutheria</taxon>
        <taxon>Laurasiatheria</taxon>
        <taxon>Eulipotyphla</taxon>
        <taxon>Erinaceidae</taxon>
        <taxon>Erinaceinae</taxon>
        <taxon>Erinaceus</taxon>
    </lineage>
</organism>
<reference evidence="6" key="1">
    <citation type="submission" date="2025-08" db="UniProtKB">
        <authorList>
            <consortium name="RefSeq"/>
        </authorList>
    </citation>
    <scope>IDENTIFICATION</scope>
</reference>
<name>A0ABM3YJV9_ERIEU</name>
<dbReference type="PANTHER" id="PTHR10656:SF35">
    <property type="entry name" value="CYCLIC GMP-AMP SYNTHASE"/>
    <property type="match status" value="1"/>
</dbReference>
<feature type="compositionally biased region" description="Basic and acidic residues" evidence="2">
    <location>
        <begin position="171"/>
        <end position="180"/>
    </location>
</feature>
<dbReference type="Pfam" id="PF20266">
    <property type="entry name" value="Mab-21_C"/>
    <property type="match status" value="1"/>
</dbReference>
<accession>A0ABM3YJV9</accession>
<dbReference type="RefSeq" id="XP_060061368.1">
    <property type="nucleotide sequence ID" value="XM_060205385.1"/>
</dbReference>
<dbReference type="Proteomes" id="UP001652624">
    <property type="component" value="Chromosome 13"/>
</dbReference>
<gene>
    <name evidence="6" type="primary">CGAS</name>
</gene>
<dbReference type="GeneID" id="103107537"/>
<feature type="domain" description="Mab-21-like nucleotidyltransferase" evidence="3">
    <location>
        <begin position="429"/>
        <end position="606"/>
    </location>
</feature>
<feature type="compositionally biased region" description="Low complexity" evidence="2">
    <location>
        <begin position="361"/>
        <end position="373"/>
    </location>
</feature>
<protein>
    <submittedName>
        <fullName evidence="6">Cyclic GMP-AMP synthase</fullName>
    </submittedName>
</protein>
<feature type="region of interest" description="Disordered" evidence="2">
    <location>
        <begin position="23"/>
        <end position="373"/>
    </location>
</feature>
<dbReference type="InterPro" id="IPR046906">
    <property type="entry name" value="Mab-21_HhH/H2TH-like"/>
</dbReference>
<evidence type="ECO:0000256" key="2">
    <source>
        <dbReference type="SAM" id="MobiDB-lite"/>
    </source>
</evidence>
<dbReference type="SMART" id="SM01265">
    <property type="entry name" value="Mab-21"/>
    <property type="match status" value="1"/>
</dbReference>
<dbReference type="InterPro" id="IPR024810">
    <property type="entry name" value="MAB21L/cGLR"/>
</dbReference>
<evidence type="ECO:0000259" key="3">
    <source>
        <dbReference type="Pfam" id="PF03281"/>
    </source>
</evidence>
<evidence type="ECO:0000259" key="4">
    <source>
        <dbReference type="Pfam" id="PF20266"/>
    </source>
</evidence>
<evidence type="ECO:0000256" key="1">
    <source>
        <dbReference type="ARBA" id="ARBA00008307"/>
    </source>
</evidence>
<feature type="compositionally biased region" description="Basic and acidic residues" evidence="2">
    <location>
        <begin position="211"/>
        <end position="220"/>
    </location>
</feature>
<evidence type="ECO:0000313" key="5">
    <source>
        <dbReference type="Proteomes" id="UP001652624"/>
    </source>
</evidence>
<dbReference type="PANTHER" id="PTHR10656">
    <property type="entry name" value="CELL FATE DETERMINING PROTEIN MAB21-RELATED"/>
    <property type="match status" value="1"/>
</dbReference>
<sequence length="740" mass="80341">MEARCAEQRRMCLEMLTTRPRLSARSVEGALSAASECPAVRPRAHKCSPARTSRSRPQGDPDALDGPAGSALPGGRAKRGSLRAADSLSAGAFAPMESPEPPAASMPSLPAEGARSRRGARSIRPACAPMDDGSPGPAEGALAEPEEFLSVPPRAQKGGPARCSGSQRKKGGPEPQDRPTRSAPPGGRAKRASLLAEDPTGDPEPPAADSEAPRPGDGPRGRRGARSIWRPPPTEEPSLDPEEGAFAQHDEGPAVLPKGLKCGPAGTSRSLRKKRDPYALDGSRESTPPRGRAKRGSLPAEDPPPAGAPAPTEDTESPAASEPPALPPEGARSRRGARSVRERRSPPAPAEATSLGPPIATPGTRGTEAAPAGATATRLRAVLKKLKLKQVEISEAAEAVNAVANHLLKGVQKKGSVFKGVLLLSTGSYYEYVKVSSPNEFDIMFTLEAPRVELEEYGDSGEHYFVKCTKRMPQGNPLEEFLEGDVLSASKMLSKFRTIIEEEIRNIKDTEITMEMKKPGSPAVTLLIGKPQKISVDIVLSLKMNSSWPASTQNGLPIKNWRGGKLRTELRRKPFYLVPKHAKEGDGYQEETWRLSFSNVEKYMLLNHGQKGICCENGRLKCCRKDCLKLMKYLLEQLKKKFEYQENMDKFCSYHMKTTFLHVCTQNPDDSQWQTKNLASCFDSCLTFFLQSLKTESLQHFFIPGANLFSEDRIDQTAKGFLAEQIENERKNGFPILDGC</sequence>
<proteinExistence type="inferred from homology"/>
<dbReference type="Pfam" id="PF03281">
    <property type="entry name" value="Mab-21"/>
    <property type="match status" value="1"/>
</dbReference>
<evidence type="ECO:0000313" key="6">
    <source>
        <dbReference type="RefSeq" id="XP_060061368.1"/>
    </source>
</evidence>
<dbReference type="Gene3D" id="3.30.460.90">
    <property type="match status" value="1"/>
</dbReference>
<feature type="compositionally biased region" description="Low complexity" evidence="2">
    <location>
        <begin position="309"/>
        <end position="323"/>
    </location>
</feature>
<dbReference type="Gene3D" id="1.10.1410.40">
    <property type="match status" value="1"/>
</dbReference>
<dbReference type="InterPro" id="IPR046903">
    <property type="entry name" value="Mab-21-like_nuc_Trfase"/>
</dbReference>
<comment type="similarity">
    <text evidence="1">Belongs to the mab-21 family.</text>
</comment>
<keyword evidence="5" id="KW-1185">Reference proteome</keyword>
<feature type="compositionally biased region" description="Low complexity" evidence="2">
    <location>
        <begin position="133"/>
        <end position="143"/>
    </location>
</feature>
<feature type="domain" description="Mab-21-like HhH/H2TH-like" evidence="4">
    <location>
        <begin position="623"/>
        <end position="727"/>
    </location>
</feature>